<organism evidence="2 3">
    <name type="scientific">Tagetes erecta</name>
    <name type="common">African marigold</name>
    <dbReference type="NCBI Taxonomy" id="13708"/>
    <lineage>
        <taxon>Eukaryota</taxon>
        <taxon>Viridiplantae</taxon>
        <taxon>Streptophyta</taxon>
        <taxon>Embryophyta</taxon>
        <taxon>Tracheophyta</taxon>
        <taxon>Spermatophyta</taxon>
        <taxon>Magnoliopsida</taxon>
        <taxon>eudicotyledons</taxon>
        <taxon>Gunneridae</taxon>
        <taxon>Pentapetalae</taxon>
        <taxon>asterids</taxon>
        <taxon>campanulids</taxon>
        <taxon>Asterales</taxon>
        <taxon>Asteraceae</taxon>
        <taxon>Asteroideae</taxon>
        <taxon>Heliantheae alliance</taxon>
        <taxon>Tageteae</taxon>
        <taxon>Tagetes</taxon>
    </lineage>
</organism>
<feature type="transmembrane region" description="Helical" evidence="1">
    <location>
        <begin position="40"/>
        <end position="68"/>
    </location>
</feature>
<dbReference type="AlphaFoldDB" id="A0AAD8KWP0"/>
<keyword evidence="1" id="KW-0812">Transmembrane</keyword>
<evidence type="ECO:0000256" key="1">
    <source>
        <dbReference type="SAM" id="Phobius"/>
    </source>
</evidence>
<proteinExistence type="predicted"/>
<sequence>MELISRIKIKFNAALDRVTKPNPKKIFLHIYHLPTNTLHLFLLHLTSFFLISLFFYISTSLLVINIIISLNVFVSHFVTSSVVSHCNFCC</sequence>
<accession>A0AAD8KWP0</accession>
<gene>
    <name evidence="2" type="ORF">QVD17_17743</name>
</gene>
<keyword evidence="3" id="KW-1185">Reference proteome</keyword>
<evidence type="ECO:0000313" key="3">
    <source>
        <dbReference type="Proteomes" id="UP001229421"/>
    </source>
</evidence>
<dbReference type="EMBL" id="JAUHHV010000004">
    <property type="protein sequence ID" value="KAK1428903.1"/>
    <property type="molecule type" value="Genomic_DNA"/>
</dbReference>
<protein>
    <submittedName>
        <fullName evidence="2">Uncharacterized protein</fullName>
    </submittedName>
</protein>
<dbReference type="Proteomes" id="UP001229421">
    <property type="component" value="Unassembled WGS sequence"/>
</dbReference>
<reference evidence="2" key="1">
    <citation type="journal article" date="2023" name="bioRxiv">
        <title>Improved chromosome-level genome assembly for marigold (Tagetes erecta).</title>
        <authorList>
            <person name="Jiang F."/>
            <person name="Yuan L."/>
            <person name="Wang S."/>
            <person name="Wang H."/>
            <person name="Xu D."/>
            <person name="Wang A."/>
            <person name="Fan W."/>
        </authorList>
    </citation>
    <scope>NUCLEOTIDE SEQUENCE</scope>
    <source>
        <strain evidence="2">WSJ</strain>
        <tissue evidence="2">Leaf</tissue>
    </source>
</reference>
<name>A0AAD8KWP0_TARER</name>
<evidence type="ECO:0000313" key="2">
    <source>
        <dbReference type="EMBL" id="KAK1428903.1"/>
    </source>
</evidence>
<keyword evidence="1" id="KW-0472">Membrane</keyword>
<comment type="caution">
    <text evidence="2">The sequence shown here is derived from an EMBL/GenBank/DDBJ whole genome shotgun (WGS) entry which is preliminary data.</text>
</comment>
<keyword evidence="1" id="KW-1133">Transmembrane helix</keyword>